<dbReference type="Pfam" id="PF01381">
    <property type="entry name" value="HTH_3"/>
    <property type="match status" value="1"/>
</dbReference>
<sequence>MAGASRARPLDPIVSELVRARKARGLSQQEVADKAGISRRALVAIEAGGDCTLSTLRGLCAALGVDLTPSWTSAGDELHARSFATADAMSAHQEQREVAQALRVQAMLPFERARWLASTWGALQRQAVGLQRHSKPASAGSARHFASMDAKNRFDEQREMQSALDLALSRQRR</sequence>
<dbReference type="RefSeq" id="WP_187082116.1">
    <property type="nucleotide sequence ID" value="NZ_JACORU010000005.1"/>
</dbReference>
<dbReference type="CDD" id="cd00093">
    <property type="entry name" value="HTH_XRE"/>
    <property type="match status" value="1"/>
</dbReference>
<dbReference type="SUPFAM" id="SSF47413">
    <property type="entry name" value="lambda repressor-like DNA-binding domains"/>
    <property type="match status" value="1"/>
</dbReference>
<dbReference type="SMART" id="SM00530">
    <property type="entry name" value="HTH_XRE"/>
    <property type="match status" value="1"/>
</dbReference>
<reference evidence="2" key="1">
    <citation type="submission" date="2020-08" db="EMBL/GenBank/DDBJ databases">
        <title>Ramlibacter sp. GTP1 16S ribosomal RNA gene genome sequencing and assembly.</title>
        <authorList>
            <person name="Kang M."/>
        </authorList>
    </citation>
    <scope>NUCLEOTIDE SEQUENCE</scope>
    <source>
        <strain evidence="2">GTP1</strain>
    </source>
</reference>
<dbReference type="Gene3D" id="1.10.260.40">
    <property type="entry name" value="lambda repressor-like DNA-binding domains"/>
    <property type="match status" value="1"/>
</dbReference>
<name>A0A923M878_9BURK</name>
<keyword evidence="3" id="KW-1185">Reference proteome</keyword>
<evidence type="ECO:0000259" key="1">
    <source>
        <dbReference type="PROSITE" id="PS50943"/>
    </source>
</evidence>
<dbReference type="EMBL" id="JACORU010000005">
    <property type="protein sequence ID" value="MBC5765633.1"/>
    <property type="molecule type" value="Genomic_DNA"/>
</dbReference>
<gene>
    <name evidence="2" type="ORF">H8R02_14290</name>
</gene>
<dbReference type="InterPro" id="IPR001387">
    <property type="entry name" value="Cro/C1-type_HTH"/>
</dbReference>
<evidence type="ECO:0000313" key="3">
    <source>
        <dbReference type="Proteomes" id="UP000596827"/>
    </source>
</evidence>
<dbReference type="InterPro" id="IPR010982">
    <property type="entry name" value="Lambda_DNA-bd_dom_sf"/>
</dbReference>
<evidence type="ECO:0000313" key="2">
    <source>
        <dbReference type="EMBL" id="MBC5765633.1"/>
    </source>
</evidence>
<organism evidence="2 3">
    <name type="scientific">Ramlibacter albus</name>
    <dbReference type="NCBI Taxonomy" id="2079448"/>
    <lineage>
        <taxon>Bacteria</taxon>
        <taxon>Pseudomonadati</taxon>
        <taxon>Pseudomonadota</taxon>
        <taxon>Betaproteobacteria</taxon>
        <taxon>Burkholderiales</taxon>
        <taxon>Comamonadaceae</taxon>
        <taxon>Ramlibacter</taxon>
    </lineage>
</organism>
<comment type="caution">
    <text evidence="2">The sequence shown here is derived from an EMBL/GenBank/DDBJ whole genome shotgun (WGS) entry which is preliminary data.</text>
</comment>
<dbReference type="PROSITE" id="PS50943">
    <property type="entry name" value="HTH_CROC1"/>
    <property type="match status" value="1"/>
</dbReference>
<dbReference type="AlphaFoldDB" id="A0A923M878"/>
<feature type="domain" description="HTH cro/C1-type" evidence="1">
    <location>
        <begin position="17"/>
        <end position="70"/>
    </location>
</feature>
<accession>A0A923M878</accession>
<dbReference type="Proteomes" id="UP000596827">
    <property type="component" value="Unassembled WGS sequence"/>
</dbReference>
<protein>
    <submittedName>
        <fullName evidence="2">Helix-turn-helix transcriptional regulator</fullName>
    </submittedName>
</protein>
<dbReference type="GO" id="GO:0003677">
    <property type="term" value="F:DNA binding"/>
    <property type="evidence" value="ECO:0007669"/>
    <property type="project" value="InterPro"/>
</dbReference>
<proteinExistence type="predicted"/>